<protein>
    <submittedName>
        <fullName evidence="3">BON domain-containing protein</fullName>
    </submittedName>
</protein>
<dbReference type="InterPro" id="IPR007055">
    <property type="entry name" value="BON_dom"/>
</dbReference>
<dbReference type="InterPro" id="IPR051686">
    <property type="entry name" value="Lipoprotein_DolP"/>
</dbReference>
<dbReference type="PANTHER" id="PTHR34606:SF16">
    <property type="entry name" value="BON DOMAIN-CONTAINING PROTEIN"/>
    <property type="match status" value="1"/>
</dbReference>
<evidence type="ECO:0000313" key="3">
    <source>
        <dbReference type="EMBL" id="QDQ27543.1"/>
    </source>
</evidence>
<dbReference type="Proteomes" id="UP000317550">
    <property type="component" value="Chromosome"/>
</dbReference>
<keyword evidence="4" id="KW-1185">Reference proteome</keyword>
<organism evidence="3 4">
    <name type="scientific">Chitinimonas arctica</name>
    <dbReference type="NCBI Taxonomy" id="2594795"/>
    <lineage>
        <taxon>Bacteria</taxon>
        <taxon>Pseudomonadati</taxon>
        <taxon>Pseudomonadota</taxon>
        <taxon>Betaproteobacteria</taxon>
        <taxon>Neisseriales</taxon>
        <taxon>Chitinibacteraceae</taxon>
        <taxon>Chitinimonas</taxon>
    </lineage>
</organism>
<feature type="domain" description="BON" evidence="2">
    <location>
        <begin position="98"/>
        <end position="166"/>
    </location>
</feature>
<dbReference type="PANTHER" id="PTHR34606">
    <property type="entry name" value="BON DOMAIN-CONTAINING PROTEIN"/>
    <property type="match status" value="1"/>
</dbReference>
<accession>A0A516SHA3</accession>
<feature type="compositionally biased region" description="Pro residues" evidence="1">
    <location>
        <begin position="53"/>
        <end position="72"/>
    </location>
</feature>
<dbReference type="EMBL" id="CP041730">
    <property type="protein sequence ID" value="QDQ27543.1"/>
    <property type="molecule type" value="Genomic_DNA"/>
</dbReference>
<evidence type="ECO:0000313" key="4">
    <source>
        <dbReference type="Proteomes" id="UP000317550"/>
    </source>
</evidence>
<gene>
    <name evidence="3" type="ORF">FNU76_14930</name>
</gene>
<reference evidence="4" key="1">
    <citation type="submission" date="2019-07" db="EMBL/GenBank/DDBJ databases">
        <title>Chitinimonas sp. nov., isolated from Ny-Alesund, arctica soil.</title>
        <authorList>
            <person name="Xu Q."/>
            <person name="Peng F."/>
        </authorList>
    </citation>
    <scope>NUCLEOTIDE SEQUENCE [LARGE SCALE GENOMIC DNA]</scope>
    <source>
        <strain evidence="4">R3-44</strain>
    </source>
</reference>
<evidence type="ECO:0000256" key="1">
    <source>
        <dbReference type="SAM" id="MobiDB-lite"/>
    </source>
</evidence>
<dbReference type="AlphaFoldDB" id="A0A516SHA3"/>
<evidence type="ECO:0000259" key="2">
    <source>
        <dbReference type="PROSITE" id="PS50914"/>
    </source>
</evidence>
<dbReference type="PROSITE" id="PS50914">
    <property type="entry name" value="BON"/>
    <property type="match status" value="1"/>
</dbReference>
<dbReference type="Pfam" id="PF04972">
    <property type="entry name" value="BON"/>
    <property type="match status" value="1"/>
</dbReference>
<dbReference type="SMART" id="SM00749">
    <property type="entry name" value="BON"/>
    <property type="match status" value="1"/>
</dbReference>
<proteinExistence type="predicted"/>
<dbReference type="KEGG" id="cari:FNU76_14930"/>
<name>A0A516SHA3_9NEIS</name>
<feature type="region of interest" description="Disordered" evidence="1">
    <location>
        <begin position="46"/>
        <end position="86"/>
    </location>
</feature>
<dbReference type="Gene3D" id="3.30.1340.30">
    <property type="match status" value="1"/>
</dbReference>
<sequence>MRGSRRRGIRVCHSDKRRRIDMKPTPIFKNLLAMMLAGLALTACDRPSEPLDNTPPPPAPPLEPAPIIPPADPKLSAPAGDMPAPVGEAIDKAGAAVDDAALTTKVKAALAADAGLKSLKLDVDSMGGTVNISGTTASQESRDNIGKVVQGVEGVKTVNNKVTVKPG</sequence>
<dbReference type="InterPro" id="IPR014004">
    <property type="entry name" value="Transpt-assoc_nodulatn_dom_bac"/>
</dbReference>